<feature type="region of interest" description="Disordered" evidence="10">
    <location>
        <begin position="64"/>
        <end position="152"/>
    </location>
</feature>
<accession>A0A445MSX6</accession>
<gene>
    <name evidence="13" type="ORF">PITCH_A140012</name>
</gene>
<keyword evidence="3" id="KW-0813">Transport</keyword>
<feature type="compositionally biased region" description="Gly residues" evidence="10">
    <location>
        <begin position="64"/>
        <end position="73"/>
    </location>
</feature>
<comment type="subcellular location">
    <subcellularLocation>
        <location evidence="1">Cell inner membrane</location>
        <topology evidence="1">Single-pass membrane protein</topology>
        <orientation evidence="1">Periplasmic side</orientation>
    </subcellularLocation>
</comment>
<evidence type="ECO:0000256" key="9">
    <source>
        <dbReference type="ARBA" id="ARBA00023136"/>
    </source>
</evidence>
<proteinExistence type="inferred from homology"/>
<organism evidence="13">
    <name type="scientific">uncultured Desulfobacterium sp</name>
    <dbReference type="NCBI Taxonomy" id="201089"/>
    <lineage>
        <taxon>Bacteria</taxon>
        <taxon>Pseudomonadati</taxon>
        <taxon>Thermodesulfobacteriota</taxon>
        <taxon>Desulfobacteria</taxon>
        <taxon>Desulfobacterales</taxon>
        <taxon>Desulfobacteriaceae</taxon>
        <taxon>Desulfobacterium</taxon>
        <taxon>environmental samples</taxon>
    </lineage>
</organism>
<dbReference type="AlphaFoldDB" id="A0A445MSX6"/>
<dbReference type="Gene3D" id="3.30.1150.10">
    <property type="match status" value="1"/>
</dbReference>
<dbReference type="GO" id="GO:0015031">
    <property type="term" value="P:protein transport"/>
    <property type="evidence" value="ECO:0007669"/>
    <property type="project" value="UniProtKB-KW"/>
</dbReference>
<keyword evidence="8 11" id="KW-1133">Transmembrane helix</keyword>
<feature type="compositionally biased region" description="Gly residues" evidence="10">
    <location>
        <begin position="185"/>
        <end position="208"/>
    </location>
</feature>
<dbReference type="Pfam" id="PF13103">
    <property type="entry name" value="TonB_2"/>
    <property type="match status" value="1"/>
</dbReference>
<feature type="domain" description="TonB C-terminal" evidence="12">
    <location>
        <begin position="214"/>
        <end position="308"/>
    </location>
</feature>
<dbReference type="GO" id="GO:0031992">
    <property type="term" value="F:energy transducer activity"/>
    <property type="evidence" value="ECO:0007669"/>
    <property type="project" value="TreeGrafter"/>
</dbReference>
<sequence length="308" mass="32905">MDVLPFHPASDMFAEQRWKKMFTISFVLHVALCSLVLIVPEPSFYKRSPSVIYEVDLVDMPGGQMSGPAGGGPKNAAPAKALSAPPKAAPARRLSTPKPEAKPVVIAKKEIQTKPQPLKPLPEPAVTKRLDKPEPTPKTVKEDNKQETQQDDQELINRALSKVAATVKSSSDEKATQATNQSPGTGRGTGTGGGGTGDGRPGGQGGGNRVALGLYTAEVKVKVTNNWSYPAALNGQKSNCEAVIIVTANSDGTISKIELKRSSNNPIFDQSVIKAIKRSEPLPRLPEGYASQAEEIEITFNLSEMENQ</sequence>
<evidence type="ECO:0000256" key="6">
    <source>
        <dbReference type="ARBA" id="ARBA00022692"/>
    </source>
</evidence>
<comment type="similarity">
    <text evidence="2">Belongs to the TonB family.</text>
</comment>
<dbReference type="InterPro" id="IPR006260">
    <property type="entry name" value="TonB/TolA_C"/>
</dbReference>
<dbReference type="SUPFAM" id="SSF74653">
    <property type="entry name" value="TolA/TonB C-terminal domain"/>
    <property type="match status" value="1"/>
</dbReference>
<protein>
    <submittedName>
        <fullName evidence="13">Putative TonB family C-terminal domain protein</fullName>
    </submittedName>
</protein>
<evidence type="ECO:0000256" key="4">
    <source>
        <dbReference type="ARBA" id="ARBA00022475"/>
    </source>
</evidence>
<dbReference type="GO" id="GO:0098797">
    <property type="term" value="C:plasma membrane protein complex"/>
    <property type="evidence" value="ECO:0007669"/>
    <property type="project" value="TreeGrafter"/>
</dbReference>
<keyword evidence="7" id="KW-0653">Protein transport</keyword>
<dbReference type="PROSITE" id="PS52015">
    <property type="entry name" value="TONB_CTD"/>
    <property type="match status" value="1"/>
</dbReference>
<feature type="region of interest" description="Disordered" evidence="10">
    <location>
        <begin position="164"/>
        <end position="209"/>
    </location>
</feature>
<name>A0A445MSX6_9BACT</name>
<evidence type="ECO:0000259" key="12">
    <source>
        <dbReference type="PROSITE" id="PS52015"/>
    </source>
</evidence>
<feature type="compositionally biased region" description="Low complexity" evidence="10">
    <location>
        <begin position="74"/>
        <end position="94"/>
    </location>
</feature>
<dbReference type="GO" id="GO:0055085">
    <property type="term" value="P:transmembrane transport"/>
    <property type="evidence" value="ECO:0007669"/>
    <property type="project" value="InterPro"/>
</dbReference>
<keyword evidence="4" id="KW-1003">Cell membrane</keyword>
<dbReference type="EMBL" id="OJIN01000046">
    <property type="protein sequence ID" value="SPD72532.1"/>
    <property type="molecule type" value="Genomic_DNA"/>
</dbReference>
<dbReference type="InterPro" id="IPR051045">
    <property type="entry name" value="TonB-dependent_transducer"/>
</dbReference>
<evidence type="ECO:0000256" key="2">
    <source>
        <dbReference type="ARBA" id="ARBA00006555"/>
    </source>
</evidence>
<reference evidence="13" key="1">
    <citation type="submission" date="2018-01" db="EMBL/GenBank/DDBJ databases">
        <authorList>
            <person name="Regsiter A."/>
            <person name="William W."/>
        </authorList>
    </citation>
    <scope>NUCLEOTIDE SEQUENCE</scope>
    <source>
        <strain evidence="13">TRIP AH-1</strain>
    </source>
</reference>
<evidence type="ECO:0000256" key="7">
    <source>
        <dbReference type="ARBA" id="ARBA00022927"/>
    </source>
</evidence>
<feature type="transmembrane region" description="Helical" evidence="11">
    <location>
        <begin position="21"/>
        <end position="39"/>
    </location>
</feature>
<keyword evidence="9 11" id="KW-0472">Membrane</keyword>
<dbReference type="PANTHER" id="PTHR33446:SF2">
    <property type="entry name" value="PROTEIN TONB"/>
    <property type="match status" value="1"/>
</dbReference>
<evidence type="ECO:0000256" key="3">
    <source>
        <dbReference type="ARBA" id="ARBA00022448"/>
    </source>
</evidence>
<keyword evidence="6 11" id="KW-0812">Transmembrane</keyword>
<dbReference type="NCBIfam" id="TIGR01352">
    <property type="entry name" value="tonB_Cterm"/>
    <property type="match status" value="1"/>
</dbReference>
<dbReference type="PANTHER" id="PTHR33446">
    <property type="entry name" value="PROTEIN TONB-RELATED"/>
    <property type="match status" value="1"/>
</dbReference>
<dbReference type="InterPro" id="IPR037682">
    <property type="entry name" value="TonB_C"/>
</dbReference>
<evidence type="ECO:0000256" key="1">
    <source>
        <dbReference type="ARBA" id="ARBA00004383"/>
    </source>
</evidence>
<evidence type="ECO:0000256" key="8">
    <source>
        <dbReference type="ARBA" id="ARBA00022989"/>
    </source>
</evidence>
<evidence type="ECO:0000256" key="11">
    <source>
        <dbReference type="SAM" id="Phobius"/>
    </source>
</evidence>
<evidence type="ECO:0000313" key="13">
    <source>
        <dbReference type="EMBL" id="SPD72532.1"/>
    </source>
</evidence>
<feature type="compositionally biased region" description="Basic and acidic residues" evidence="10">
    <location>
        <begin position="126"/>
        <end position="148"/>
    </location>
</feature>
<evidence type="ECO:0000256" key="10">
    <source>
        <dbReference type="SAM" id="MobiDB-lite"/>
    </source>
</evidence>
<evidence type="ECO:0000256" key="5">
    <source>
        <dbReference type="ARBA" id="ARBA00022519"/>
    </source>
</evidence>
<keyword evidence="5" id="KW-0997">Cell inner membrane</keyword>